<dbReference type="AlphaFoldDB" id="A0A1X7TQ07"/>
<dbReference type="PANTHER" id="PTHR36649:SF29">
    <property type="entry name" value="PARP CATALYTIC DOMAIN-CONTAINING PROTEIN-RELATED"/>
    <property type="match status" value="1"/>
</dbReference>
<dbReference type="OrthoDB" id="428577at2759"/>
<dbReference type="InParanoid" id="A0A1X7TQ07"/>
<organism evidence="1">
    <name type="scientific">Amphimedon queenslandica</name>
    <name type="common">Sponge</name>
    <dbReference type="NCBI Taxonomy" id="400682"/>
    <lineage>
        <taxon>Eukaryota</taxon>
        <taxon>Metazoa</taxon>
        <taxon>Porifera</taxon>
        <taxon>Demospongiae</taxon>
        <taxon>Heteroscleromorpha</taxon>
        <taxon>Haplosclerida</taxon>
        <taxon>Niphatidae</taxon>
        <taxon>Amphimedon</taxon>
    </lineage>
</organism>
<evidence type="ECO:0000313" key="1">
    <source>
        <dbReference type="EnsemblMetazoa" id="Aqu2.1.17029_001"/>
    </source>
</evidence>
<protein>
    <submittedName>
        <fullName evidence="1">Uncharacterized protein</fullName>
    </submittedName>
</protein>
<dbReference type="STRING" id="400682.A0A1X7TQ07"/>
<sequence>MKWDIAQKYPYSIEPFTILVYASKLLESDKPLTHYGTEGVVWHRKILYCVYGGGTPFLFISDELLKPAFDDDFTHITDDGKVFKRGGYPYRRPYGWNRVALKVKGQYENDIWLGAPHHRTEYNL</sequence>
<dbReference type="PANTHER" id="PTHR36649">
    <property type="entry name" value="UBIQUITIN-LIKE DOMAIN-CONTAINING PROTEIN"/>
    <property type="match status" value="1"/>
</dbReference>
<proteinExistence type="predicted"/>
<reference evidence="1" key="1">
    <citation type="submission" date="2017-05" db="UniProtKB">
        <authorList>
            <consortium name="EnsemblMetazoa"/>
        </authorList>
    </citation>
    <scope>IDENTIFICATION</scope>
</reference>
<dbReference type="EnsemblMetazoa" id="Aqu2.1.17029_001">
    <property type="protein sequence ID" value="Aqu2.1.17029_001"/>
    <property type="gene ID" value="Aqu2.1.17029"/>
</dbReference>
<accession>A0A1X7TQ07</accession>
<name>A0A1X7TQ07_AMPQE</name>